<dbReference type="PROSITE" id="PS51257">
    <property type="entry name" value="PROKAR_LIPOPROTEIN"/>
    <property type="match status" value="1"/>
</dbReference>
<dbReference type="RefSeq" id="WP_068414977.1">
    <property type="nucleotide sequence ID" value="NZ_LRDB01000012.1"/>
</dbReference>
<comment type="caution">
    <text evidence="1">The sequence shown here is derived from an EMBL/GenBank/DDBJ whole genome shotgun (WGS) entry which is preliminary data.</text>
</comment>
<dbReference type="OrthoDB" id="817351at2"/>
<dbReference type="Proteomes" id="UP000075615">
    <property type="component" value="Unassembled WGS sequence"/>
</dbReference>
<sequence>MKKLYVHFSFLVISISILSCSVQTEVTPQETLELAFVKDIYLNLDNETSARGNSFYQLLDRDSVTQIAFFNRLNFNLYIYDLINGKLEEQIKFEKGGPDGLGDMIMAFHIAEDNKINFHSYYRSELIVANFSGEVESRLKMRKDDLDFMPVSSQNKPFIELEDDVFIYSGKTSNDLDFLNAPMLLRYNIKNNQSEDTGVRLPDLYTTGASEFIPGDLSEPSLTSNPEGKILLLSFPLDDSVKVISVNGEVKSVFFGINSHELESPLKKDNGARDPLGKLKDLLTFSRYGAVKYDPYRKIYLRTYIDKTPQNLLDQDILKGDQKIVFADSSLNVIGVADFIGTDNLLFSKEGMLQVMYNSQLEDSLQIKVFKYE</sequence>
<proteinExistence type="predicted"/>
<evidence type="ECO:0000313" key="2">
    <source>
        <dbReference type="Proteomes" id="UP000075615"/>
    </source>
</evidence>
<evidence type="ECO:0000313" key="1">
    <source>
        <dbReference type="EMBL" id="KYG78961.1"/>
    </source>
</evidence>
<dbReference type="STRING" id="296218.AWN68_04850"/>
<protein>
    <recommendedName>
        <fullName evidence="3">DUF4221 domain-containing protein</fullName>
    </recommendedName>
</protein>
<dbReference type="InterPro" id="IPR025316">
    <property type="entry name" value="DUF4221"/>
</dbReference>
<gene>
    <name evidence="1" type="ORF">AWN68_04850</name>
</gene>
<accession>A0A150XJV8</accession>
<dbReference type="AlphaFoldDB" id="A0A150XJV8"/>
<keyword evidence="2" id="KW-1185">Reference proteome</keyword>
<organism evidence="1 2">
    <name type="scientific">Roseivirga echinicomitans</name>
    <dbReference type="NCBI Taxonomy" id="296218"/>
    <lineage>
        <taxon>Bacteria</taxon>
        <taxon>Pseudomonadati</taxon>
        <taxon>Bacteroidota</taxon>
        <taxon>Cytophagia</taxon>
        <taxon>Cytophagales</taxon>
        <taxon>Roseivirgaceae</taxon>
        <taxon>Roseivirga</taxon>
    </lineage>
</organism>
<evidence type="ECO:0008006" key="3">
    <source>
        <dbReference type="Google" id="ProtNLM"/>
    </source>
</evidence>
<name>A0A150XJV8_9BACT</name>
<dbReference type="EMBL" id="LRDB01000012">
    <property type="protein sequence ID" value="KYG78961.1"/>
    <property type="molecule type" value="Genomic_DNA"/>
</dbReference>
<reference evidence="1 2" key="1">
    <citation type="submission" date="2016-01" db="EMBL/GenBank/DDBJ databases">
        <title>Genome sequencing of Roseivirga echinicomitans KMM 6058.</title>
        <authorList>
            <person name="Selvaratnam C."/>
            <person name="Thevarajoo S."/>
            <person name="Goh K.M."/>
            <person name="Ee R."/>
            <person name="Chan K.-G."/>
            <person name="Chong C.S."/>
        </authorList>
    </citation>
    <scope>NUCLEOTIDE SEQUENCE [LARGE SCALE GENOMIC DNA]</scope>
    <source>
        <strain evidence="1 2">KMM 6058</strain>
    </source>
</reference>
<dbReference type="Pfam" id="PF13970">
    <property type="entry name" value="DUF4221"/>
    <property type="match status" value="1"/>
</dbReference>